<evidence type="ECO:0000256" key="1">
    <source>
        <dbReference type="SAM" id="MobiDB-lite"/>
    </source>
</evidence>
<evidence type="ECO:0000313" key="3">
    <source>
        <dbReference type="Proteomes" id="UP001222027"/>
    </source>
</evidence>
<sequence>MSLSKSEDWVTSAPAMAGIQLAFVNRRPSSSSSSSSSPDGTPRAGEVTDGLPVQEVMDAWETGSAKARETHSDDGMVKGLVQRDISPFLVLCSSAASTAVALAASKRGEEEEGGWGELGVIRSPLLLLYENASV</sequence>
<dbReference type="AlphaFoldDB" id="A0AAV8Q7B7"/>
<organism evidence="2 3">
    <name type="scientific">Ensete ventricosum</name>
    <name type="common">Abyssinian banana</name>
    <name type="synonym">Musa ensete</name>
    <dbReference type="NCBI Taxonomy" id="4639"/>
    <lineage>
        <taxon>Eukaryota</taxon>
        <taxon>Viridiplantae</taxon>
        <taxon>Streptophyta</taxon>
        <taxon>Embryophyta</taxon>
        <taxon>Tracheophyta</taxon>
        <taxon>Spermatophyta</taxon>
        <taxon>Magnoliopsida</taxon>
        <taxon>Liliopsida</taxon>
        <taxon>Zingiberales</taxon>
        <taxon>Musaceae</taxon>
        <taxon>Ensete</taxon>
    </lineage>
</organism>
<dbReference type="EMBL" id="JAQQAF010000006">
    <property type="protein sequence ID" value="KAJ8475594.1"/>
    <property type="molecule type" value="Genomic_DNA"/>
</dbReference>
<protein>
    <submittedName>
        <fullName evidence="2">Uncharacterized protein</fullName>
    </submittedName>
</protein>
<accession>A0AAV8Q7B7</accession>
<name>A0AAV8Q7B7_ENSVE</name>
<comment type="caution">
    <text evidence="2">The sequence shown here is derived from an EMBL/GenBank/DDBJ whole genome shotgun (WGS) entry which is preliminary data.</text>
</comment>
<gene>
    <name evidence="2" type="ORF">OPV22_019321</name>
</gene>
<dbReference type="Proteomes" id="UP001222027">
    <property type="component" value="Unassembled WGS sequence"/>
</dbReference>
<feature type="region of interest" description="Disordered" evidence="1">
    <location>
        <begin position="24"/>
        <end position="52"/>
    </location>
</feature>
<proteinExistence type="predicted"/>
<reference evidence="2 3" key="1">
    <citation type="submission" date="2022-12" db="EMBL/GenBank/DDBJ databases">
        <title>Chromosome-scale assembly of the Ensete ventricosum genome.</title>
        <authorList>
            <person name="Dussert Y."/>
            <person name="Stocks J."/>
            <person name="Wendawek A."/>
            <person name="Woldeyes F."/>
            <person name="Nichols R.A."/>
            <person name="Borrell J.S."/>
        </authorList>
    </citation>
    <scope>NUCLEOTIDE SEQUENCE [LARGE SCALE GENOMIC DNA]</scope>
    <source>
        <strain evidence="3">cv. Maze</strain>
        <tissue evidence="2">Seeds</tissue>
    </source>
</reference>
<evidence type="ECO:0000313" key="2">
    <source>
        <dbReference type="EMBL" id="KAJ8475594.1"/>
    </source>
</evidence>
<keyword evidence="3" id="KW-1185">Reference proteome</keyword>